<protein>
    <submittedName>
        <fullName evidence="2">Carnosine N-methyltransferase</fullName>
    </submittedName>
</protein>
<proteinExistence type="predicted"/>
<sequence length="547" mass="62169">MALGPDNPIVQASQIHQPRLPDDDRMSKVRSLFKQIVRDWSSEGAEERATCYSRVIRGLEERFPDADKRHDIQILVPGAGLSRLAWDISRLGFSTLANEFDFSMIVMANYLLNSKLKQNSLSIYPYVVDRLNSWTYEDQVRKITVPDIDMSSNQLLTRKNTFGFAMGDFLEVFSDGEQFDAVVSVFFLDTAKNPIAYIRAMYNLLKPGGIWLNFGPLLYHYADMPENDSVEIPFEKLLETIEKIGFRIEKKEGPGENPPAFYTRNLNSMLSYSYDCGKLVCHPKTTSQVAIVSGSEVGIYTLDTGKQKVRWKLTSGSSKYVSDISWNHFNTHLIATCANYDVTIIRDLRVPRKVAIEIGNSSGASCCQYSPMMENILATSAMGHVYLWDQRQSRAPLTDFQAHSSLITCLAWHPNNKHSFLTSSKDGLLRCWDFFDDDGEKVEQPDAMIKSPLSTTQQGHLAVYQYPFQENLNPLKIDTSDLFIDLCWDKHPEKPSKFVWALSKNKGLVRHAIVFDYSSENREAMDLPIAQSAMDEAMDLQAFVENR</sequence>
<organism evidence="1 2">
    <name type="scientific">Panagrolaimus sp. ES5</name>
    <dbReference type="NCBI Taxonomy" id="591445"/>
    <lineage>
        <taxon>Eukaryota</taxon>
        <taxon>Metazoa</taxon>
        <taxon>Ecdysozoa</taxon>
        <taxon>Nematoda</taxon>
        <taxon>Chromadorea</taxon>
        <taxon>Rhabditida</taxon>
        <taxon>Tylenchina</taxon>
        <taxon>Panagrolaimomorpha</taxon>
        <taxon>Panagrolaimoidea</taxon>
        <taxon>Panagrolaimidae</taxon>
        <taxon>Panagrolaimus</taxon>
    </lineage>
</organism>
<dbReference type="WBParaSite" id="ES5_v2.g14596.t1">
    <property type="protein sequence ID" value="ES5_v2.g14596.t1"/>
    <property type="gene ID" value="ES5_v2.g14596"/>
</dbReference>
<name>A0AC34FCM3_9BILA</name>
<evidence type="ECO:0000313" key="1">
    <source>
        <dbReference type="Proteomes" id="UP000887579"/>
    </source>
</evidence>
<reference evidence="2" key="1">
    <citation type="submission" date="2022-11" db="UniProtKB">
        <authorList>
            <consortium name="WormBaseParasite"/>
        </authorList>
    </citation>
    <scope>IDENTIFICATION</scope>
</reference>
<evidence type="ECO:0000313" key="2">
    <source>
        <dbReference type="WBParaSite" id="ES5_v2.g14596.t1"/>
    </source>
</evidence>
<dbReference type="Proteomes" id="UP000887579">
    <property type="component" value="Unplaced"/>
</dbReference>
<accession>A0AC34FCM3</accession>